<dbReference type="NCBIfam" id="NF041721">
    <property type="entry name" value="phane_AmcA_1"/>
    <property type="match status" value="1"/>
</dbReference>
<dbReference type="STRING" id="1765722.AT728_26015"/>
<evidence type="ECO:0000313" key="2">
    <source>
        <dbReference type="EMBL" id="KUF15512.1"/>
    </source>
</evidence>
<evidence type="ECO:0000313" key="3">
    <source>
        <dbReference type="Proteomes" id="UP000054804"/>
    </source>
</evidence>
<dbReference type="Proteomes" id="UP000054804">
    <property type="component" value="Unassembled WGS sequence"/>
</dbReference>
<keyword evidence="3" id="KW-1185">Reference proteome</keyword>
<gene>
    <name evidence="2" type="ORF">AT728_26015</name>
</gene>
<accession>A0A0W7WYB1</accession>
<protein>
    <submittedName>
        <fullName evidence="2">Uncharacterized protein</fullName>
    </submittedName>
</protein>
<sequence length="95" mass="10443">MTVLDRLATSDTPVVMELMATYDAPVPMLVGTLWDNQPTWDNWAKTPAPFDNRPTWDNWNKKEPPGAVGNPPDADSTRRPSHRAPGARGTALKGC</sequence>
<dbReference type="EMBL" id="LOCL01000044">
    <property type="protein sequence ID" value="KUF15512.1"/>
    <property type="molecule type" value="Genomic_DNA"/>
</dbReference>
<feature type="region of interest" description="Disordered" evidence="1">
    <location>
        <begin position="44"/>
        <end position="95"/>
    </location>
</feature>
<name>A0A0W7WYB1_9ACTN</name>
<reference evidence="2 3" key="1">
    <citation type="submission" date="2015-12" db="EMBL/GenBank/DDBJ databases">
        <title>Draft genome sequence of Streptomyces silvensis ATCC 53525, a producer of novel hormone antagonists.</title>
        <authorList>
            <person name="Johnston C.W."/>
            <person name="Li Y."/>
            <person name="Magarvey N.A."/>
        </authorList>
    </citation>
    <scope>NUCLEOTIDE SEQUENCE [LARGE SCALE GENOMIC DNA]</scope>
    <source>
        <strain evidence="2 3">ATCC 53525</strain>
    </source>
</reference>
<dbReference type="RefSeq" id="WP_058850261.1">
    <property type="nucleotide sequence ID" value="NZ_LOCL01000044.1"/>
</dbReference>
<dbReference type="OrthoDB" id="4317156at2"/>
<organism evidence="2 3">
    <name type="scientific">Streptomyces silvensis</name>
    <dbReference type="NCBI Taxonomy" id="1765722"/>
    <lineage>
        <taxon>Bacteria</taxon>
        <taxon>Bacillati</taxon>
        <taxon>Actinomycetota</taxon>
        <taxon>Actinomycetes</taxon>
        <taxon>Kitasatosporales</taxon>
        <taxon>Streptomycetaceae</taxon>
        <taxon>Streptomyces</taxon>
    </lineage>
</organism>
<comment type="caution">
    <text evidence="2">The sequence shown here is derived from an EMBL/GenBank/DDBJ whole genome shotgun (WGS) entry which is preliminary data.</text>
</comment>
<dbReference type="AlphaFoldDB" id="A0A0W7WYB1"/>
<evidence type="ECO:0000256" key="1">
    <source>
        <dbReference type="SAM" id="MobiDB-lite"/>
    </source>
</evidence>
<proteinExistence type="predicted"/>